<organism evidence="2 3">
    <name type="scientific">Planococcus shixiaomingii</name>
    <dbReference type="NCBI Taxonomy" id="3058393"/>
    <lineage>
        <taxon>Bacteria</taxon>
        <taxon>Bacillati</taxon>
        <taxon>Bacillota</taxon>
        <taxon>Bacilli</taxon>
        <taxon>Bacillales</taxon>
        <taxon>Caryophanaceae</taxon>
        <taxon>Planococcus</taxon>
    </lineage>
</organism>
<dbReference type="SUPFAM" id="SSF53187">
    <property type="entry name" value="Zn-dependent exopeptidases"/>
    <property type="match status" value="1"/>
</dbReference>
<reference evidence="2 3" key="1">
    <citation type="submission" date="2023-06" db="EMBL/GenBank/DDBJ databases">
        <title>Novel species in genus Planococcus.</title>
        <authorList>
            <person name="Ning S."/>
        </authorList>
    </citation>
    <scope>NUCLEOTIDE SEQUENCE [LARGE SCALE GENOMIC DNA]</scope>
    <source>
        <strain evidence="2 3">N028</strain>
    </source>
</reference>
<accession>A0ABT8N2Y0</accession>
<dbReference type="InterPro" id="IPR000834">
    <property type="entry name" value="Peptidase_M14"/>
</dbReference>
<dbReference type="EMBL" id="JAUJWV010000001">
    <property type="protein sequence ID" value="MDN7242250.1"/>
    <property type="molecule type" value="Genomic_DNA"/>
</dbReference>
<evidence type="ECO:0000259" key="1">
    <source>
        <dbReference type="Pfam" id="PF00246"/>
    </source>
</evidence>
<feature type="domain" description="Peptidase M14" evidence="1">
    <location>
        <begin position="625"/>
        <end position="720"/>
    </location>
</feature>
<name>A0ABT8N2Y0_9BACL</name>
<comment type="caution">
    <text evidence="2">The sequence shown here is derived from an EMBL/GenBank/DDBJ whole genome shotgun (WGS) entry which is preliminary data.</text>
</comment>
<gene>
    <name evidence="2" type="ORF">QWY14_10595</name>
</gene>
<sequence length="942" mass="106715">MTLGKILWTTEGLLADKNDDGVIDGVSIFVDLPENLMPLGLLDFFARMGLETTALSYNFFENNGQQVTMGFEKSTDATEAHFEGSRLTCFYESEEELSQLLAQLAAGGQEERATEEGPKSSIRSLSDIWSYSGFGSFDEASPHHELSLNIDVDSALLTPALFRELCHFAARCALYSTALELPLTGNEEASISFRIKQGEETELKLLGDNRFELAGSVNSCPLALHTLNSSKHWSQEGEFGYWEQEMIVNDKTEAELWYETEWEDRSEREQVLAAIEDTGQLPGNRLEVFLSEPLTARKNFEKDLLSEFPDVEKAVVRSAFKAGFHWIREELLPNLDPDCTGLHISVRKEANKGGLELPIRWIQELYPIDSITEKETHLTADAVTFSLHDEQDSTYRVEALFEGGRREALGTLEVPIAKMPYITRNKFAYPSTGAVRLYQDEEAVREMPVATDRERFYLYYLQEFLPDLQRKLAEFNPGQGHDRPFFDRIEIDVTMSEEEEKLFVDEERTSPLEALYEDLYFNTLDFFANWGMEESGKPFDAPGGIHPFMHIHEGEHPSAAIRVYRWDDRKPLQPKTTRIHFEDSGEFISATISGDGNEATMPVRKQGIELPANYLVSGNAVIAEHSYKGLPIPVLEYYIKSGEAFDAPIKLTLFKKTVVIETGHHANEISSTPAVLRLMENAERYTRDLNIVVIPNSNPDGFGLLQKMIDEHPEWKHHAARYNAVGLEFAHVRYKPTIFGEANVLPLVMKKWAPDIVVDDHGIPAHEWVQPFAGYNSPPRFPVSYFLPSAKIYGIGQVSNGANKELHQSNLEALVQSISSKIADTAIAEQNEYWKQRFTKYGHHWLPDAFPIEEAPHLNFYRQQTVTPEYPTVSILRYPEWVAADVISEAADEVVYGDSLESCIEAHVLFNQGVLELLQKQQTTPLGSGLAKYRERPIQFKL</sequence>
<evidence type="ECO:0000313" key="2">
    <source>
        <dbReference type="EMBL" id="MDN7242250.1"/>
    </source>
</evidence>
<keyword evidence="3" id="KW-1185">Reference proteome</keyword>
<dbReference type="CDD" id="cd06232">
    <property type="entry name" value="M14-like"/>
    <property type="match status" value="1"/>
</dbReference>
<dbReference type="RefSeq" id="WP_301723762.1">
    <property type="nucleotide sequence ID" value="NZ_JAUJWV010000001.1"/>
</dbReference>
<evidence type="ECO:0000313" key="3">
    <source>
        <dbReference type="Proteomes" id="UP001172055"/>
    </source>
</evidence>
<dbReference type="Proteomes" id="UP001172055">
    <property type="component" value="Unassembled WGS sequence"/>
</dbReference>
<proteinExistence type="predicted"/>
<dbReference type="Gene3D" id="3.40.630.10">
    <property type="entry name" value="Zn peptidases"/>
    <property type="match status" value="1"/>
</dbReference>
<dbReference type="Pfam" id="PF00246">
    <property type="entry name" value="Peptidase_M14"/>
    <property type="match status" value="1"/>
</dbReference>
<protein>
    <submittedName>
        <fullName evidence="2">M14 family metallopeptidase</fullName>
    </submittedName>
</protein>